<evidence type="ECO:0000256" key="1">
    <source>
        <dbReference type="SAM" id="MobiDB-lite"/>
    </source>
</evidence>
<accession>A0A660E8G9</accession>
<dbReference type="EMBL" id="UYIG01000141">
    <property type="protein sequence ID" value="VDG29417.1"/>
    <property type="molecule type" value="Genomic_DNA"/>
</dbReference>
<proteinExistence type="predicted"/>
<dbReference type="InterPro" id="IPR049844">
    <property type="entry name" value="RsaX20-like"/>
</dbReference>
<feature type="region of interest" description="Disordered" evidence="1">
    <location>
        <begin position="1"/>
        <end position="38"/>
    </location>
</feature>
<gene>
    <name evidence="2" type="ORF">MUDAN_MDHGFNIF_00972</name>
</gene>
<dbReference type="AlphaFoldDB" id="A0A660E8G9"/>
<evidence type="ECO:0000313" key="3">
    <source>
        <dbReference type="Proteomes" id="UP000289996"/>
    </source>
</evidence>
<feature type="compositionally biased region" description="Basic residues" evidence="1">
    <location>
        <begin position="9"/>
        <end position="26"/>
    </location>
</feature>
<dbReference type="RefSeq" id="WP_130845045.1">
    <property type="nucleotide sequence ID" value="NZ_BJDY01000004.1"/>
</dbReference>
<protein>
    <submittedName>
        <fullName evidence="2">Uncharacterized protein</fullName>
    </submittedName>
</protein>
<organism evidence="2 3">
    <name type="scientific">Lactiplantibacillus mudanjiangensis</name>
    <dbReference type="NCBI Taxonomy" id="1296538"/>
    <lineage>
        <taxon>Bacteria</taxon>
        <taxon>Bacillati</taxon>
        <taxon>Bacillota</taxon>
        <taxon>Bacilli</taxon>
        <taxon>Lactobacillales</taxon>
        <taxon>Lactobacillaceae</taxon>
        <taxon>Lactiplantibacillus</taxon>
    </lineage>
</organism>
<sequence>MEKSDLASARRRMQSRNLKTRKRALKTLRDAQRRLNNK</sequence>
<name>A0A660E8G9_9LACO</name>
<reference evidence="2 3" key="1">
    <citation type="submission" date="2018-11" db="EMBL/GenBank/DDBJ databases">
        <authorList>
            <person name="Wuyts S."/>
        </authorList>
    </citation>
    <scope>NUCLEOTIDE SEQUENCE [LARGE SCALE GENOMIC DNA]</scope>
    <source>
        <strain evidence="2">Lactobacillus mudanjiangensis AMBF249</strain>
    </source>
</reference>
<keyword evidence="3" id="KW-1185">Reference proteome</keyword>
<dbReference type="NCBIfam" id="NF038026">
    <property type="entry name" value="RsaX20_sORF"/>
    <property type="match status" value="1"/>
</dbReference>
<feature type="compositionally biased region" description="Basic and acidic residues" evidence="1">
    <location>
        <begin position="27"/>
        <end position="38"/>
    </location>
</feature>
<dbReference type="OrthoDB" id="2148837at2"/>
<evidence type="ECO:0000313" key="2">
    <source>
        <dbReference type="EMBL" id="VDG29417.1"/>
    </source>
</evidence>
<dbReference type="Proteomes" id="UP000289996">
    <property type="component" value="Unassembled WGS sequence"/>
</dbReference>